<proteinExistence type="predicted"/>
<dbReference type="AlphaFoldDB" id="A0A2K9NI21"/>
<evidence type="ECO:0000313" key="2">
    <source>
        <dbReference type="Proteomes" id="UP000234752"/>
    </source>
</evidence>
<gene>
    <name evidence="1" type="ORF">C0V82_20685</name>
</gene>
<evidence type="ECO:0000313" key="1">
    <source>
        <dbReference type="EMBL" id="AUN32730.1"/>
    </source>
</evidence>
<dbReference type="Proteomes" id="UP000234752">
    <property type="component" value="Chromosome eg_2"/>
</dbReference>
<name>A0A2K9NI21_9PROT</name>
<keyword evidence="2" id="KW-1185">Reference proteome</keyword>
<accession>A0A2K9NI21</accession>
<reference evidence="1 2" key="1">
    <citation type="submission" date="2017-12" db="EMBL/GenBank/DDBJ databases">
        <title>Genomes of bacteria within cyanobacterial aggregates.</title>
        <authorList>
            <person name="Cai H."/>
        </authorList>
    </citation>
    <scope>NUCLEOTIDE SEQUENCE [LARGE SCALE GENOMIC DNA]</scope>
    <source>
        <strain evidence="1 2">TH16</strain>
    </source>
</reference>
<protein>
    <submittedName>
        <fullName evidence="1">Uncharacterized protein</fullName>
    </submittedName>
</protein>
<dbReference type="EMBL" id="CP025612">
    <property type="protein sequence ID" value="AUN32730.1"/>
    <property type="molecule type" value="Genomic_DNA"/>
</dbReference>
<dbReference type="KEGG" id="ncb:C0V82_20685"/>
<organism evidence="1 2">
    <name type="scientific">Niveispirillum cyanobacteriorum</name>
    <dbReference type="NCBI Taxonomy" id="1612173"/>
    <lineage>
        <taxon>Bacteria</taxon>
        <taxon>Pseudomonadati</taxon>
        <taxon>Pseudomonadota</taxon>
        <taxon>Alphaproteobacteria</taxon>
        <taxon>Rhodospirillales</taxon>
        <taxon>Azospirillaceae</taxon>
        <taxon>Niveispirillum</taxon>
    </lineage>
</organism>
<sequence length="91" mass="10369">MEEIMVTETATPIRGTDAYCRQRRLAFALIESLEQAIRIRSQAPMYVGSADDPMENTGPWDRVCQLQDRIRQDPLAMETLAAQKRLMLLTA</sequence>